<feature type="region of interest" description="Disordered" evidence="1">
    <location>
        <begin position="1"/>
        <end position="48"/>
    </location>
</feature>
<dbReference type="Proteomes" id="UP000318186">
    <property type="component" value="Unassembled WGS sequence"/>
</dbReference>
<proteinExistence type="predicted"/>
<accession>A0A561V5S7</accession>
<evidence type="ECO:0000313" key="3">
    <source>
        <dbReference type="Proteomes" id="UP000318186"/>
    </source>
</evidence>
<reference evidence="2 3" key="1">
    <citation type="submission" date="2019-06" db="EMBL/GenBank/DDBJ databases">
        <title>Sequencing the genomes of 1000 actinobacteria strains.</title>
        <authorList>
            <person name="Klenk H.-P."/>
        </authorList>
    </citation>
    <scope>NUCLEOTIDE SEQUENCE [LARGE SCALE GENOMIC DNA]</scope>
    <source>
        <strain evidence="2 3">DSM 42059</strain>
    </source>
</reference>
<comment type="caution">
    <text evidence="2">The sequence shown here is derived from an EMBL/GenBank/DDBJ whole genome shotgun (WGS) entry which is preliminary data.</text>
</comment>
<evidence type="ECO:0000256" key="1">
    <source>
        <dbReference type="SAM" id="MobiDB-lite"/>
    </source>
</evidence>
<feature type="compositionally biased region" description="Polar residues" evidence="1">
    <location>
        <begin position="37"/>
        <end position="48"/>
    </location>
</feature>
<sequence length="48" mass="4966">MELEGEVLTLAGSATEHRSASKDLLGLLGGPHEAHAPTTSHLSKGTRT</sequence>
<name>A0A561V5S7_9ACTN</name>
<evidence type="ECO:0000313" key="2">
    <source>
        <dbReference type="EMBL" id="TWG06972.1"/>
    </source>
</evidence>
<protein>
    <submittedName>
        <fullName evidence="2">Uncharacterized protein</fullName>
    </submittedName>
</protein>
<gene>
    <name evidence="2" type="ORF">FHX80_115473</name>
</gene>
<organism evidence="2 3">
    <name type="scientific">Streptomyces brevispora</name>
    <dbReference type="NCBI Taxonomy" id="887462"/>
    <lineage>
        <taxon>Bacteria</taxon>
        <taxon>Bacillati</taxon>
        <taxon>Actinomycetota</taxon>
        <taxon>Actinomycetes</taxon>
        <taxon>Kitasatosporales</taxon>
        <taxon>Streptomycetaceae</taxon>
        <taxon>Streptomyces</taxon>
    </lineage>
</organism>
<dbReference type="EMBL" id="VIWW01000001">
    <property type="protein sequence ID" value="TWG06972.1"/>
    <property type="molecule type" value="Genomic_DNA"/>
</dbReference>
<dbReference type="AlphaFoldDB" id="A0A561V5S7"/>